<name>A0A5J5ERZ1_9PEZI</name>
<feature type="compositionally biased region" description="Basic and acidic residues" evidence="1">
    <location>
        <begin position="306"/>
        <end position="321"/>
    </location>
</feature>
<feature type="region of interest" description="Disordered" evidence="1">
    <location>
        <begin position="131"/>
        <end position="340"/>
    </location>
</feature>
<feature type="compositionally biased region" description="Low complexity" evidence="1">
    <location>
        <begin position="29"/>
        <end position="39"/>
    </location>
</feature>
<feature type="region of interest" description="Disordered" evidence="1">
    <location>
        <begin position="1"/>
        <end position="82"/>
    </location>
</feature>
<gene>
    <name evidence="2" type="ORF">FN846DRAFT_957733</name>
</gene>
<evidence type="ECO:0000313" key="3">
    <source>
        <dbReference type="Proteomes" id="UP000326924"/>
    </source>
</evidence>
<dbReference type="EMBL" id="VXIS01000148">
    <property type="protein sequence ID" value="KAA8900856.1"/>
    <property type="molecule type" value="Genomic_DNA"/>
</dbReference>
<dbReference type="OrthoDB" id="5371646at2759"/>
<dbReference type="SMART" id="SM00384">
    <property type="entry name" value="AT_hook"/>
    <property type="match status" value="2"/>
</dbReference>
<accession>A0A5J5ERZ1</accession>
<feature type="compositionally biased region" description="Polar residues" evidence="1">
    <location>
        <begin position="52"/>
        <end position="76"/>
    </location>
</feature>
<feature type="compositionally biased region" description="Acidic residues" evidence="1">
    <location>
        <begin position="322"/>
        <end position="340"/>
    </location>
</feature>
<dbReference type="AlphaFoldDB" id="A0A5J5ERZ1"/>
<dbReference type="InterPro" id="IPR017956">
    <property type="entry name" value="AT_hook_DNA-bd_motif"/>
</dbReference>
<dbReference type="GO" id="GO:0003677">
    <property type="term" value="F:DNA binding"/>
    <property type="evidence" value="ECO:0007669"/>
    <property type="project" value="InterPro"/>
</dbReference>
<evidence type="ECO:0000256" key="1">
    <source>
        <dbReference type="SAM" id="MobiDB-lite"/>
    </source>
</evidence>
<evidence type="ECO:0000313" key="2">
    <source>
        <dbReference type="EMBL" id="KAA8900856.1"/>
    </source>
</evidence>
<evidence type="ECO:0008006" key="4">
    <source>
        <dbReference type="Google" id="ProtNLM"/>
    </source>
</evidence>
<organism evidence="2 3">
    <name type="scientific">Sphaerosporella brunnea</name>
    <dbReference type="NCBI Taxonomy" id="1250544"/>
    <lineage>
        <taxon>Eukaryota</taxon>
        <taxon>Fungi</taxon>
        <taxon>Dikarya</taxon>
        <taxon>Ascomycota</taxon>
        <taxon>Pezizomycotina</taxon>
        <taxon>Pezizomycetes</taxon>
        <taxon>Pezizales</taxon>
        <taxon>Pyronemataceae</taxon>
        <taxon>Sphaerosporella</taxon>
    </lineage>
</organism>
<reference evidence="2 3" key="1">
    <citation type="submission" date="2019-09" db="EMBL/GenBank/DDBJ databases">
        <title>Draft genome of the ectomycorrhizal ascomycete Sphaerosporella brunnea.</title>
        <authorList>
            <consortium name="DOE Joint Genome Institute"/>
            <person name="Benucci G.M."/>
            <person name="Marozzi G."/>
            <person name="Antonielli L."/>
            <person name="Sanchez S."/>
            <person name="Marco P."/>
            <person name="Wang X."/>
            <person name="Falini L.B."/>
            <person name="Barry K."/>
            <person name="Haridas S."/>
            <person name="Lipzen A."/>
            <person name="Labutti K."/>
            <person name="Grigoriev I.V."/>
            <person name="Murat C."/>
            <person name="Martin F."/>
            <person name="Albertini E."/>
            <person name="Donnini D."/>
            <person name="Bonito G."/>
        </authorList>
    </citation>
    <scope>NUCLEOTIDE SEQUENCE [LARGE SCALE GENOMIC DNA]</scope>
    <source>
        <strain evidence="2 3">Sb_GMNB300</strain>
    </source>
</reference>
<feature type="compositionally biased region" description="Pro residues" evidence="1">
    <location>
        <begin position="144"/>
        <end position="157"/>
    </location>
</feature>
<feature type="compositionally biased region" description="Low complexity" evidence="1">
    <location>
        <begin position="134"/>
        <end position="143"/>
    </location>
</feature>
<dbReference type="Proteomes" id="UP000326924">
    <property type="component" value="Unassembled WGS sequence"/>
</dbReference>
<feature type="compositionally biased region" description="Basic and acidic residues" evidence="1">
    <location>
        <begin position="255"/>
        <end position="268"/>
    </location>
</feature>
<keyword evidence="3" id="KW-1185">Reference proteome</keyword>
<dbReference type="InParanoid" id="A0A5J5ERZ1"/>
<sequence>MLSQLRTAVVPPTTSSITRPPRPPPPPSQSHHGSQLSPLAPAPVQHPHLVNGHTNGALTNWTSINNQDPYTPNSDAMPTGPPWTDAEKISLLVEILRDCEVVAPNWRNITIPPGRTSLQAQQIFAMLTASPENSPATSPAAPVAAPPPPPPPQPQPQPAASGRKRGNASAAASAATPIKRKRGRPSKADMALREQLSQSGAPAAATWQPQMYTPDHGRGGVSMLATPAGATPSLGAIQQQLSELPPLKKKRGRPTKAEMEARRERQRLELLAAQRIHGGDLPSDIQDLDDQARQKHEQDQAQQQMRDQENERTNDSGNAHEEVEEDESEEGGPDSPDTEE</sequence>
<comment type="caution">
    <text evidence="2">The sequence shown here is derived from an EMBL/GenBank/DDBJ whole genome shotgun (WGS) entry which is preliminary data.</text>
</comment>
<protein>
    <recommendedName>
        <fullName evidence="4">Myb-like domain-containing protein</fullName>
    </recommendedName>
</protein>
<proteinExistence type="predicted"/>
<feature type="compositionally biased region" description="Basic and acidic residues" evidence="1">
    <location>
        <begin position="290"/>
        <end position="299"/>
    </location>
</feature>